<evidence type="ECO:0000313" key="7">
    <source>
        <dbReference type="Proteomes" id="UP000305647"/>
    </source>
</evidence>
<dbReference type="InterPro" id="IPR036864">
    <property type="entry name" value="Zn2-C6_fun-type_DNA-bd_sf"/>
</dbReference>
<name>A0A4T0N850_9BASI</name>
<feature type="region of interest" description="Disordered" evidence="4">
    <location>
        <begin position="193"/>
        <end position="220"/>
    </location>
</feature>
<feature type="compositionally biased region" description="Basic residues" evidence="4">
    <location>
        <begin position="135"/>
        <end position="144"/>
    </location>
</feature>
<dbReference type="GO" id="GO:0005634">
    <property type="term" value="C:nucleus"/>
    <property type="evidence" value="ECO:0007669"/>
    <property type="project" value="UniProtKB-SubCell"/>
</dbReference>
<protein>
    <recommendedName>
        <fullName evidence="5">Xylanolytic transcriptional activator regulatory domain-containing protein</fullName>
    </recommendedName>
</protein>
<proteinExistence type="predicted"/>
<dbReference type="Proteomes" id="UP000305647">
    <property type="component" value="Unassembled WGS sequence"/>
</dbReference>
<evidence type="ECO:0000256" key="4">
    <source>
        <dbReference type="SAM" id="MobiDB-lite"/>
    </source>
</evidence>
<dbReference type="InterPro" id="IPR007219">
    <property type="entry name" value="XnlR_reg_dom"/>
</dbReference>
<dbReference type="GO" id="GO:0006351">
    <property type="term" value="P:DNA-templated transcription"/>
    <property type="evidence" value="ECO:0007669"/>
    <property type="project" value="InterPro"/>
</dbReference>
<feature type="region of interest" description="Disordered" evidence="4">
    <location>
        <begin position="748"/>
        <end position="767"/>
    </location>
</feature>
<accession>A0A4T0N850</accession>
<feature type="compositionally biased region" description="Polar residues" evidence="4">
    <location>
        <begin position="157"/>
        <end position="172"/>
    </location>
</feature>
<dbReference type="CDD" id="cd00067">
    <property type="entry name" value="GAL4"/>
    <property type="match status" value="1"/>
</dbReference>
<keyword evidence="3" id="KW-0539">Nucleus</keyword>
<feature type="compositionally biased region" description="Basic and acidic residues" evidence="4">
    <location>
        <begin position="193"/>
        <end position="202"/>
    </location>
</feature>
<feature type="compositionally biased region" description="Polar residues" evidence="4">
    <location>
        <begin position="203"/>
        <end position="220"/>
    </location>
</feature>
<evidence type="ECO:0000259" key="5">
    <source>
        <dbReference type="SMART" id="SM00906"/>
    </source>
</evidence>
<dbReference type="InterPro" id="IPR001138">
    <property type="entry name" value="Zn2Cys6_DnaBD"/>
</dbReference>
<dbReference type="GO" id="GO:0000981">
    <property type="term" value="F:DNA-binding transcription factor activity, RNA polymerase II-specific"/>
    <property type="evidence" value="ECO:0007669"/>
    <property type="project" value="InterPro"/>
</dbReference>
<dbReference type="GO" id="GO:0003677">
    <property type="term" value="F:DNA binding"/>
    <property type="evidence" value="ECO:0007669"/>
    <property type="project" value="InterPro"/>
</dbReference>
<dbReference type="CDD" id="cd12148">
    <property type="entry name" value="fungal_TF_MHR"/>
    <property type="match status" value="1"/>
</dbReference>
<organism evidence="6 7">
    <name type="scientific">Wallemia mellicola</name>
    <dbReference type="NCBI Taxonomy" id="1708541"/>
    <lineage>
        <taxon>Eukaryota</taxon>
        <taxon>Fungi</taxon>
        <taxon>Dikarya</taxon>
        <taxon>Basidiomycota</taxon>
        <taxon>Wallemiomycotina</taxon>
        <taxon>Wallemiomycetes</taxon>
        <taxon>Wallemiales</taxon>
        <taxon>Wallemiaceae</taxon>
        <taxon>Wallemia</taxon>
    </lineage>
</organism>
<comment type="caution">
    <text evidence="6">The sequence shown here is derived from an EMBL/GenBank/DDBJ whole genome shotgun (WGS) entry which is preliminary data.</text>
</comment>
<evidence type="ECO:0000256" key="2">
    <source>
        <dbReference type="ARBA" id="ARBA00022723"/>
    </source>
</evidence>
<feature type="region of interest" description="Disordered" evidence="4">
    <location>
        <begin position="119"/>
        <end position="176"/>
    </location>
</feature>
<dbReference type="PANTHER" id="PTHR31001:SF76">
    <property type="entry name" value="ZN(2)-C6 FUNGAL-TYPE DOMAIN-CONTAINING PROTEIN"/>
    <property type="match status" value="1"/>
</dbReference>
<gene>
    <name evidence="6" type="ORF">E3Q10_01680</name>
</gene>
<keyword evidence="2" id="KW-0479">Metal-binding</keyword>
<dbReference type="InterPro" id="IPR050613">
    <property type="entry name" value="Sec_Metabolite_Reg"/>
</dbReference>
<feature type="domain" description="Xylanolytic transcriptional activator regulatory" evidence="5">
    <location>
        <begin position="402"/>
        <end position="492"/>
    </location>
</feature>
<feature type="compositionally biased region" description="Polar residues" evidence="4">
    <location>
        <begin position="752"/>
        <end position="767"/>
    </location>
</feature>
<comment type="subcellular location">
    <subcellularLocation>
        <location evidence="1">Nucleus</location>
    </subcellularLocation>
</comment>
<dbReference type="Gene3D" id="4.10.240.10">
    <property type="entry name" value="Zn(2)-C6 fungal-type DNA-binding domain"/>
    <property type="match status" value="1"/>
</dbReference>
<dbReference type="AlphaFoldDB" id="A0A4T0N850"/>
<evidence type="ECO:0000256" key="3">
    <source>
        <dbReference type="ARBA" id="ARBA00023242"/>
    </source>
</evidence>
<dbReference type="PANTHER" id="PTHR31001">
    <property type="entry name" value="UNCHARACTERIZED TRANSCRIPTIONAL REGULATORY PROTEIN"/>
    <property type="match status" value="1"/>
</dbReference>
<dbReference type="EMBL" id="SPRO01000013">
    <property type="protein sequence ID" value="TIC31290.1"/>
    <property type="molecule type" value="Genomic_DNA"/>
</dbReference>
<dbReference type="Pfam" id="PF04082">
    <property type="entry name" value="Fungal_trans"/>
    <property type="match status" value="1"/>
</dbReference>
<evidence type="ECO:0000313" key="6">
    <source>
        <dbReference type="EMBL" id="TIC31290.1"/>
    </source>
</evidence>
<evidence type="ECO:0000256" key="1">
    <source>
        <dbReference type="ARBA" id="ARBA00004123"/>
    </source>
</evidence>
<sequence>MSHLYVDSIPDMKQPTPRKRQVQACSECRRRKIKCITISSLLCSDRVFPCRPCKSRGDDAICREVEKHDESTTGCASSTSLELLTNRVLHLEAALRSMHQRLPQDLQAGLMPASLSLAHERATSSNPVKPEGPSRRGRPPKKKLAPQNTQEQEKETTGSAQSRPPISSAVSNDSDEEEAAMILEDFAFGRREKPSFPNDRLKLNSSASSPVDSPQTSYNYPGNVPSASTSTLPRIGPLKASNSFTPPDFKLMRCETSAEDYLKSILAVLPDIKKGKALVKLYVTKVDFFHKAMHVPTFLNDLDIFFQQLNSNSTKDHDEIPPAFTGLYLIVICVALHFADTEEAIAAGFTQEEHKTLPSLYFAASRACLWASDYLENHNLKNLQTIILMGLYLNNTNGSSTHYSLLGAAIKIAQNLGLSRLGGENHALDDVKNSRKSQRSGMWASVVTREVGRRIWWNLVMLDWFLAGPHNYNYSIHPSQNKCCLPSNIDDDDLIDGQPLVAKPMSVYTSMTYQLTRLRSLEHVRAIVDEYNENGHLSLEFTLIQDKKCKDLINDLPEFYKMNYDVKQLGLSPERMQILQWERTLINLSTHTRLVKLHRPILSKGYRNKNYLQSRITCITAARECLAVLRHGDSVGFLERWWICVYYAFASAIVIFIDLIHDDPMSSDAFDKREEIKSALNMLKDASGFSSGADSSAALLEGLLAEEIRQKPDLKRKFGADDRDRGSRQRSGDLSILVKKLLDEGQAAKISSPGSSHHSTPQYQSEQPTNLATYAVANDQKVENGKNSQHPGFTDDLLKRVFEEGDAGLFGLPLNTNYSQQPFNVNMSDLNTNYMPQTTQANDMFTGGDMQFNIDQLFDAGDNNNTWNVLGGNSLSYL</sequence>
<reference evidence="6 7" key="1">
    <citation type="submission" date="2019-03" db="EMBL/GenBank/DDBJ databases">
        <title>Sequencing 25 genomes of Wallemia mellicola.</title>
        <authorList>
            <person name="Gostincar C."/>
        </authorList>
    </citation>
    <scope>NUCLEOTIDE SEQUENCE [LARGE SCALE GENOMIC DNA]</scope>
    <source>
        <strain evidence="6 7">EXF-8738</strain>
    </source>
</reference>
<dbReference type="GO" id="GO:0008270">
    <property type="term" value="F:zinc ion binding"/>
    <property type="evidence" value="ECO:0007669"/>
    <property type="project" value="InterPro"/>
</dbReference>
<dbReference type="SMART" id="SM00906">
    <property type="entry name" value="Fungal_trans"/>
    <property type="match status" value="1"/>
</dbReference>